<organism evidence="1 2">
    <name type="scientific">Allacma fusca</name>
    <dbReference type="NCBI Taxonomy" id="39272"/>
    <lineage>
        <taxon>Eukaryota</taxon>
        <taxon>Metazoa</taxon>
        <taxon>Ecdysozoa</taxon>
        <taxon>Arthropoda</taxon>
        <taxon>Hexapoda</taxon>
        <taxon>Collembola</taxon>
        <taxon>Symphypleona</taxon>
        <taxon>Sminthuridae</taxon>
        <taxon>Allacma</taxon>
    </lineage>
</organism>
<dbReference type="Proteomes" id="UP000708208">
    <property type="component" value="Unassembled WGS sequence"/>
</dbReference>
<proteinExistence type="predicted"/>
<keyword evidence="2" id="KW-1185">Reference proteome</keyword>
<gene>
    <name evidence="1" type="ORF">AFUS01_LOCUS24846</name>
</gene>
<dbReference type="CDD" id="cd00303">
    <property type="entry name" value="retropepsin_like"/>
    <property type="match status" value="1"/>
</dbReference>
<protein>
    <recommendedName>
        <fullName evidence="3">Peptidase aspartic putative domain-containing protein</fullName>
    </recommendedName>
</protein>
<name>A0A8J2KJL2_9HEXA</name>
<evidence type="ECO:0000313" key="1">
    <source>
        <dbReference type="EMBL" id="CAG7786272.1"/>
    </source>
</evidence>
<dbReference type="AlphaFoldDB" id="A0A8J2KJL2"/>
<feature type="non-terminal residue" evidence="1">
    <location>
        <position position="1"/>
    </location>
</feature>
<dbReference type="PANTHER" id="PTHR47331:SF1">
    <property type="entry name" value="GAG-LIKE PROTEIN"/>
    <property type="match status" value="1"/>
</dbReference>
<evidence type="ECO:0000313" key="2">
    <source>
        <dbReference type="Proteomes" id="UP000708208"/>
    </source>
</evidence>
<accession>A0A8J2KJL2</accession>
<dbReference type="PANTHER" id="PTHR47331">
    <property type="entry name" value="PHD-TYPE DOMAIN-CONTAINING PROTEIN"/>
    <property type="match status" value="1"/>
</dbReference>
<feature type="non-terminal residue" evidence="1">
    <location>
        <position position="446"/>
    </location>
</feature>
<comment type="caution">
    <text evidence="1">The sequence shown here is derived from an EMBL/GenBank/DDBJ whole genome shotgun (WGS) entry which is preliminary data.</text>
</comment>
<reference evidence="1" key="1">
    <citation type="submission" date="2021-06" db="EMBL/GenBank/DDBJ databases">
        <authorList>
            <person name="Hodson N. C."/>
            <person name="Mongue J. A."/>
            <person name="Jaron S. K."/>
        </authorList>
    </citation>
    <scope>NUCLEOTIDE SEQUENCE</scope>
</reference>
<evidence type="ECO:0008006" key="3">
    <source>
        <dbReference type="Google" id="ProtNLM"/>
    </source>
</evidence>
<sequence length="446" mass="50776">KSDRPNSSVQLTQRESPQAAKIKPTAIVQVYNANGEGVNCRALIDNCSDDCFIEESLVKKLNLKKQTLPHHQNIEALEGKLVATATESVQLELSSLYHPQIQINLTALVIKKIGGRYPRESLDASNWNHIPKIGLADPHFNESTPVNILLSTDIHYRIIRSGLLRGNENDPVSQESIFGWLVGGGTATSNPTKSICNLTDLSLETQIQQFWKLEDCSNEVNRLTPQELNCEDHYNRTTTVLPDGTFEVQLPFHADKLSLGNSKFMATKRFHSLEMKFSRNSDLKVQYTKAIHELLADGHLEEVPRSEFNIPDDEVYYLPHHPVMKESSTTKLRIVFDASAKTSSGVSLNEQLLVGPVLQDDLTSILIRWRYWLVPFKADVKQMYLYISMHSPHRNFQRILWRDHPQQQVKMFRLKKVTFGVASSPYQAIKTLQTLAMKQRHKYPHA</sequence>
<dbReference type="OrthoDB" id="5984724at2759"/>
<dbReference type="EMBL" id="CAJVCH010313879">
    <property type="protein sequence ID" value="CAG7786272.1"/>
    <property type="molecule type" value="Genomic_DNA"/>
</dbReference>